<sequence length="300" mass="32399">MASYHQKNEVQSQYQPAASKNGVQSLCQQKWGTVPMPAKMGRTITRLTITVAVAVAAAMAARIRLAVAAAAAAAAVDGDVPAGLNTLPPHRLTRKNLARLDILNGHTWRKKHQNKDNKNKDNKNKDNKNKDNKNKDNKNSASIFKDDSASDSDSDSNSDTMDPDRISTTSTGFAPKGVRERQASRDFNHGLSDARPDILEGVRVRALPSHLKHHSLYREEPALAFCHLAVEFMKRDGNFHQATCQAAYDGAVLVHHHHARERAALAEVAGARGANNTPEDGTAAAAAETSSVLSCVTTDG</sequence>
<accession>A0AAE0JS93</accession>
<name>A0AAE0JS93_9PEZI</name>
<feature type="compositionally biased region" description="Basic and acidic residues" evidence="1">
    <location>
        <begin position="177"/>
        <end position="193"/>
    </location>
</feature>
<gene>
    <name evidence="2" type="ORF">B0T24DRAFT_599959</name>
</gene>
<dbReference type="EMBL" id="JAULSN010000014">
    <property type="protein sequence ID" value="KAK3360886.1"/>
    <property type="molecule type" value="Genomic_DNA"/>
</dbReference>
<evidence type="ECO:0000256" key="1">
    <source>
        <dbReference type="SAM" id="MobiDB-lite"/>
    </source>
</evidence>
<evidence type="ECO:0000313" key="2">
    <source>
        <dbReference type="EMBL" id="KAK3360886.1"/>
    </source>
</evidence>
<protein>
    <submittedName>
        <fullName evidence="2">Uncharacterized protein</fullName>
    </submittedName>
</protein>
<dbReference type="Proteomes" id="UP001287356">
    <property type="component" value="Unassembled WGS sequence"/>
</dbReference>
<reference evidence="2" key="1">
    <citation type="journal article" date="2023" name="Mol. Phylogenet. Evol.">
        <title>Genome-scale phylogeny and comparative genomics of the fungal order Sordariales.</title>
        <authorList>
            <person name="Hensen N."/>
            <person name="Bonometti L."/>
            <person name="Westerberg I."/>
            <person name="Brannstrom I.O."/>
            <person name="Guillou S."/>
            <person name="Cros-Aarteil S."/>
            <person name="Calhoun S."/>
            <person name="Haridas S."/>
            <person name="Kuo A."/>
            <person name="Mondo S."/>
            <person name="Pangilinan J."/>
            <person name="Riley R."/>
            <person name="LaButti K."/>
            <person name="Andreopoulos B."/>
            <person name="Lipzen A."/>
            <person name="Chen C."/>
            <person name="Yan M."/>
            <person name="Daum C."/>
            <person name="Ng V."/>
            <person name="Clum A."/>
            <person name="Steindorff A."/>
            <person name="Ohm R.A."/>
            <person name="Martin F."/>
            <person name="Silar P."/>
            <person name="Natvig D.O."/>
            <person name="Lalanne C."/>
            <person name="Gautier V."/>
            <person name="Ament-Velasquez S.L."/>
            <person name="Kruys A."/>
            <person name="Hutchinson M.I."/>
            <person name="Powell A.J."/>
            <person name="Barry K."/>
            <person name="Miller A.N."/>
            <person name="Grigoriev I.V."/>
            <person name="Debuchy R."/>
            <person name="Gladieux P."/>
            <person name="Hiltunen Thoren M."/>
            <person name="Johannesson H."/>
        </authorList>
    </citation>
    <scope>NUCLEOTIDE SEQUENCE</scope>
    <source>
        <strain evidence="2">CBS 958.72</strain>
    </source>
</reference>
<feature type="region of interest" description="Disordered" evidence="1">
    <location>
        <begin position="1"/>
        <end position="21"/>
    </location>
</feature>
<keyword evidence="3" id="KW-1185">Reference proteome</keyword>
<dbReference type="AlphaFoldDB" id="A0AAE0JS93"/>
<evidence type="ECO:0000313" key="3">
    <source>
        <dbReference type="Proteomes" id="UP001287356"/>
    </source>
</evidence>
<organism evidence="2 3">
    <name type="scientific">Lasiosphaeria ovina</name>
    <dbReference type="NCBI Taxonomy" id="92902"/>
    <lineage>
        <taxon>Eukaryota</taxon>
        <taxon>Fungi</taxon>
        <taxon>Dikarya</taxon>
        <taxon>Ascomycota</taxon>
        <taxon>Pezizomycotina</taxon>
        <taxon>Sordariomycetes</taxon>
        <taxon>Sordariomycetidae</taxon>
        <taxon>Sordariales</taxon>
        <taxon>Lasiosphaeriaceae</taxon>
        <taxon>Lasiosphaeria</taxon>
    </lineage>
</organism>
<comment type="caution">
    <text evidence="2">The sequence shown here is derived from an EMBL/GenBank/DDBJ whole genome shotgun (WGS) entry which is preliminary data.</text>
</comment>
<feature type="compositionally biased region" description="Basic and acidic residues" evidence="1">
    <location>
        <begin position="114"/>
        <end position="148"/>
    </location>
</feature>
<proteinExistence type="predicted"/>
<feature type="compositionally biased region" description="Polar residues" evidence="1">
    <location>
        <begin position="9"/>
        <end position="21"/>
    </location>
</feature>
<feature type="region of interest" description="Disordered" evidence="1">
    <location>
        <begin position="104"/>
        <end position="193"/>
    </location>
</feature>
<reference evidence="2" key="2">
    <citation type="submission" date="2023-06" db="EMBL/GenBank/DDBJ databases">
        <authorList>
            <consortium name="Lawrence Berkeley National Laboratory"/>
            <person name="Haridas S."/>
            <person name="Hensen N."/>
            <person name="Bonometti L."/>
            <person name="Westerberg I."/>
            <person name="Brannstrom I.O."/>
            <person name="Guillou S."/>
            <person name="Cros-Aarteil S."/>
            <person name="Calhoun S."/>
            <person name="Kuo A."/>
            <person name="Mondo S."/>
            <person name="Pangilinan J."/>
            <person name="Riley R."/>
            <person name="Labutti K."/>
            <person name="Andreopoulos B."/>
            <person name="Lipzen A."/>
            <person name="Chen C."/>
            <person name="Yanf M."/>
            <person name="Daum C."/>
            <person name="Ng V."/>
            <person name="Clum A."/>
            <person name="Steindorff A."/>
            <person name="Ohm R."/>
            <person name="Martin F."/>
            <person name="Silar P."/>
            <person name="Natvig D."/>
            <person name="Lalanne C."/>
            <person name="Gautier V."/>
            <person name="Ament-Velasquez S.L."/>
            <person name="Kruys A."/>
            <person name="Hutchinson M.I."/>
            <person name="Powell A.J."/>
            <person name="Barry K."/>
            <person name="Miller A.N."/>
            <person name="Grigoriev I.V."/>
            <person name="Debuchy R."/>
            <person name="Gladieux P."/>
            <person name="Thoren M.H."/>
            <person name="Johannesson H."/>
        </authorList>
    </citation>
    <scope>NUCLEOTIDE SEQUENCE</scope>
    <source>
        <strain evidence="2">CBS 958.72</strain>
    </source>
</reference>